<sequence>MGVECGVEARTPQPQQKTKTKNKKQTNIGEFLRQATILPLGLARRITFRVPSAECRVPSARPVHSSSSLKSKASRTSHRIASHRSHSFARKCGAASRPFDSTFFYKWEKFHAV</sequence>
<dbReference type="Proteomes" id="UP001367676">
    <property type="component" value="Unassembled WGS sequence"/>
</dbReference>
<dbReference type="AlphaFoldDB" id="A0AAN9TGW4"/>
<keyword evidence="3" id="KW-1185">Reference proteome</keyword>
<protein>
    <submittedName>
        <fullName evidence="2">Uncharacterized protein</fullName>
    </submittedName>
</protein>
<reference evidence="2 3" key="1">
    <citation type="submission" date="2024-03" db="EMBL/GenBank/DDBJ databases">
        <title>Adaptation during the transition from Ophiocordyceps entomopathogen to insect associate is accompanied by gene loss and intensified selection.</title>
        <authorList>
            <person name="Ward C.M."/>
            <person name="Onetto C.A."/>
            <person name="Borneman A.R."/>
        </authorList>
    </citation>
    <scope>NUCLEOTIDE SEQUENCE [LARGE SCALE GENOMIC DNA]</scope>
    <source>
        <strain evidence="2">AWRI1</strain>
        <tissue evidence="2">Single Adult Female</tissue>
    </source>
</reference>
<name>A0AAN9TGW4_9HEMI</name>
<evidence type="ECO:0000313" key="2">
    <source>
        <dbReference type="EMBL" id="KAK7573337.1"/>
    </source>
</evidence>
<feature type="region of interest" description="Disordered" evidence="1">
    <location>
        <begin position="1"/>
        <end position="26"/>
    </location>
</feature>
<accession>A0AAN9TGW4</accession>
<feature type="compositionally biased region" description="Basic residues" evidence="1">
    <location>
        <begin position="72"/>
        <end position="87"/>
    </location>
</feature>
<proteinExistence type="predicted"/>
<organism evidence="2 3">
    <name type="scientific">Parthenolecanium corni</name>
    <dbReference type="NCBI Taxonomy" id="536013"/>
    <lineage>
        <taxon>Eukaryota</taxon>
        <taxon>Metazoa</taxon>
        <taxon>Ecdysozoa</taxon>
        <taxon>Arthropoda</taxon>
        <taxon>Hexapoda</taxon>
        <taxon>Insecta</taxon>
        <taxon>Pterygota</taxon>
        <taxon>Neoptera</taxon>
        <taxon>Paraneoptera</taxon>
        <taxon>Hemiptera</taxon>
        <taxon>Sternorrhyncha</taxon>
        <taxon>Coccoidea</taxon>
        <taxon>Coccidae</taxon>
        <taxon>Parthenolecanium</taxon>
    </lineage>
</organism>
<comment type="caution">
    <text evidence="2">The sequence shown here is derived from an EMBL/GenBank/DDBJ whole genome shotgun (WGS) entry which is preliminary data.</text>
</comment>
<gene>
    <name evidence="2" type="ORF">V9T40_010528</name>
</gene>
<evidence type="ECO:0000256" key="1">
    <source>
        <dbReference type="SAM" id="MobiDB-lite"/>
    </source>
</evidence>
<feature type="region of interest" description="Disordered" evidence="1">
    <location>
        <begin position="57"/>
        <end position="87"/>
    </location>
</feature>
<dbReference type="EMBL" id="JBBCAQ010000037">
    <property type="protein sequence ID" value="KAK7573337.1"/>
    <property type="molecule type" value="Genomic_DNA"/>
</dbReference>
<evidence type="ECO:0000313" key="3">
    <source>
        <dbReference type="Proteomes" id="UP001367676"/>
    </source>
</evidence>